<gene>
    <name evidence="1" type="ORF">J2T15_005760</name>
</gene>
<dbReference type="EMBL" id="JAUSSU010000017">
    <property type="protein sequence ID" value="MDQ0116284.1"/>
    <property type="molecule type" value="Genomic_DNA"/>
</dbReference>
<comment type="caution">
    <text evidence="1">The sequence shown here is derived from an EMBL/GenBank/DDBJ whole genome shotgun (WGS) entry which is preliminary data.</text>
</comment>
<organism evidence="1 2">
    <name type="scientific">Paenibacillus harenae</name>
    <dbReference type="NCBI Taxonomy" id="306543"/>
    <lineage>
        <taxon>Bacteria</taxon>
        <taxon>Bacillati</taxon>
        <taxon>Bacillota</taxon>
        <taxon>Bacilli</taxon>
        <taxon>Bacillales</taxon>
        <taxon>Paenibacillaceae</taxon>
        <taxon>Paenibacillus</taxon>
    </lineage>
</organism>
<name>A0ABT9U9E9_PAEHA</name>
<dbReference type="RefSeq" id="WP_307208334.1">
    <property type="nucleotide sequence ID" value="NZ_JAUSSU010000017.1"/>
</dbReference>
<dbReference type="Proteomes" id="UP001229346">
    <property type="component" value="Unassembled WGS sequence"/>
</dbReference>
<protein>
    <submittedName>
        <fullName evidence="1">Uncharacterized protein</fullName>
    </submittedName>
</protein>
<evidence type="ECO:0000313" key="1">
    <source>
        <dbReference type="EMBL" id="MDQ0116284.1"/>
    </source>
</evidence>
<reference evidence="1 2" key="1">
    <citation type="submission" date="2023-07" db="EMBL/GenBank/DDBJ databases">
        <title>Sorghum-associated microbial communities from plants grown in Nebraska, USA.</title>
        <authorList>
            <person name="Schachtman D."/>
        </authorList>
    </citation>
    <scope>NUCLEOTIDE SEQUENCE [LARGE SCALE GENOMIC DNA]</scope>
    <source>
        <strain evidence="1 2">CC482</strain>
    </source>
</reference>
<accession>A0ABT9U9E9</accession>
<sequence length="46" mass="4946">MKQLQLPSEETNISNPAVHIPYLQRCVELSAIARGAGNTPSGALLR</sequence>
<proteinExistence type="predicted"/>
<evidence type="ECO:0000313" key="2">
    <source>
        <dbReference type="Proteomes" id="UP001229346"/>
    </source>
</evidence>
<keyword evidence="2" id="KW-1185">Reference proteome</keyword>